<sequence length="126" mass="13563">MKVLGIRYCTVSPEARALAEFLGKLGLPEREMERPEGLDPDVFMGAVFPAGESWVEIWEEGKGMPAGTMLQVVVDDADAFAEHARANGLSPRGPMDMHGERIYFAKGPGGLQVSFQSKLPGAEGEA</sequence>
<dbReference type="AlphaFoldDB" id="A0A5C6XNA0"/>
<dbReference type="SUPFAM" id="SSF54593">
    <property type="entry name" value="Glyoxalase/Bleomycin resistance protein/Dihydroxybiphenyl dioxygenase"/>
    <property type="match status" value="1"/>
</dbReference>
<evidence type="ECO:0000313" key="3">
    <source>
        <dbReference type="Proteomes" id="UP000321046"/>
    </source>
</evidence>
<dbReference type="RefSeq" id="WP_146973590.1">
    <property type="nucleotide sequence ID" value="NZ_VOSL01000025.1"/>
</dbReference>
<name>A0A5C6XNA0_9DELT</name>
<dbReference type="Gene3D" id="3.10.180.10">
    <property type="entry name" value="2,3-Dihydroxybiphenyl 1,2-Dioxygenase, domain 1"/>
    <property type="match status" value="1"/>
</dbReference>
<evidence type="ECO:0000259" key="1">
    <source>
        <dbReference type="PROSITE" id="PS51819"/>
    </source>
</evidence>
<organism evidence="2 3">
    <name type="scientific">Lujinxingia vulgaris</name>
    <dbReference type="NCBI Taxonomy" id="2600176"/>
    <lineage>
        <taxon>Bacteria</taxon>
        <taxon>Deltaproteobacteria</taxon>
        <taxon>Bradymonadales</taxon>
        <taxon>Lujinxingiaceae</taxon>
        <taxon>Lujinxingia</taxon>
    </lineage>
</organism>
<dbReference type="InterPro" id="IPR029068">
    <property type="entry name" value="Glyas_Bleomycin-R_OHBP_Dase"/>
</dbReference>
<dbReference type="Proteomes" id="UP000321046">
    <property type="component" value="Unassembled WGS sequence"/>
</dbReference>
<proteinExistence type="predicted"/>
<reference evidence="2 3" key="1">
    <citation type="submission" date="2019-08" db="EMBL/GenBank/DDBJ databases">
        <title>Bradymonadales sp. TMQ2.</title>
        <authorList>
            <person name="Liang Q."/>
        </authorList>
    </citation>
    <scope>NUCLEOTIDE SEQUENCE [LARGE SCALE GENOMIC DNA]</scope>
    <source>
        <strain evidence="2 3">TMQ2</strain>
    </source>
</reference>
<dbReference type="InterPro" id="IPR037523">
    <property type="entry name" value="VOC_core"/>
</dbReference>
<feature type="domain" description="VOC" evidence="1">
    <location>
        <begin position="2"/>
        <end position="118"/>
    </location>
</feature>
<gene>
    <name evidence="2" type="ORF">FRC96_05950</name>
</gene>
<dbReference type="PROSITE" id="PS51819">
    <property type="entry name" value="VOC"/>
    <property type="match status" value="1"/>
</dbReference>
<dbReference type="OrthoDB" id="2691474at2"/>
<dbReference type="EMBL" id="VOSL01000025">
    <property type="protein sequence ID" value="TXD39811.1"/>
    <property type="molecule type" value="Genomic_DNA"/>
</dbReference>
<protein>
    <recommendedName>
        <fullName evidence="1">VOC domain-containing protein</fullName>
    </recommendedName>
</protein>
<accession>A0A5C6XNA0</accession>
<comment type="caution">
    <text evidence="2">The sequence shown here is derived from an EMBL/GenBank/DDBJ whole genome shotgun (WGS) entry which is preliminary data.</text>
</comment>
<evidence type="ECO:0000313" key="2">
    <source>
        <dbReference type="EMBL" id="TXD39811.1"/>
    </source>
</evidence>